<dbReference type="AlphaFoldDB" id="G7INQ7"/>
<evidence type="ECO:0000259" key="1">
    <source>
        <dbReference type="SMART" id="SM00256"/>
    </source>
</evidence>
<dbReference type="OMA" id="ESCDETR"/>
<dbReference type="HOGENOM" id="CLU_027176_1_4_1"/>
<dbReference type="Gene3D" id="1.20.1280.50">
    <property type="match status" value="1"/>
</dbReference>
<dbReference type="CDD" id="cd22157">
    <property type="entry name" value="F-box_AtFBW1-like"/>
    <property type="match status" value="1"/>
</dbReference>
<dbReference type="InterPro" id="IPR050796">
    <property type="entry name" value="SCF_F-box_component"/>
</dbReference>
<gene>
    <name evidence="2" type="ordered locus">MTR_2g006360</name>
</gene>
<dbReference type="PANTHER" id="PTHR31672">
    <property type="entry name" value="BNACNNG10540D PROTEIN"/>
    <property type="match status" value="1"/>
</dbReference>
<dbReference type="SMART" id="SM00256">
    <property type="entry name" value="FBOX"/>
    <property type="match status" value="1"/>
</dbReference>
<feature type="domain" description="F-box" evidence="1">
    <location>
        <begin position="47"/>
        <end position="85"/>
    </location>
</feature>
<keyword evidence="4" id="KW-1185">Reference proteome</keyword>
<dbReference type="InterPro" id="IPR006527">
    <property type="entry name" value="F-box-assoc_dom_typ1"/>
</dbReference>
<dbReference type="STRING" id="3880.G7INQ7"/>
<name>G7INQ7_MEDTR</name>
<dbReference type="InterPro" id="IPR017451">
    <property type="entry name" value="F-box-assoc_interact_dom"/>
</dbReference>
<dbReference type="Pfam" id="PF00646">
    <property type="entry name" value="F-box"/>
    <property type="match status" value="1"/>
</dbReference>
<accession>G7INQ7</accession>
<dbReference type="Pfam" id="PF07734">
    <property type="entry name" value="FBA_1"/>
    <property type="match status" value="1"/>
</dbReference>
<reference evidence="2 4" key="1">
    <citation type="journal article" date="2011" name="Nature">
        <title>The Medicago genome provides insight into the evolution of rhizobial symbioses.</title>
        <authorList>
            <person name="Young N.D."/>
            <person name="Debelle F."/>
            <person name="Oldroyd G.E."/>
            <person name="Geurts R."/>
            <person name="Cannon S.B."/>
            <person name="Udvardi M.K."/>
            <person name="Benedito V.A."/>
            <person name="Mayer K.F."/>
            <person name="Gouzy J."/>
            <person name="Schoof H."/>
            <person name="Van de Peer Y."/>
            <person name="Proost S."/>
            <person name="Cook D.R."/>
            <person name="Meyers B.C."/>
            <person name="Spannagl M."/>
            <person name="Cheung F."/>
            <person name="De Mita S."/>
            <person name="Krishnakumar V."/>
            <person name="Gundlach H."/>
            <person name="Zhou S."/>
            <person name="Mudge J."/>
            <person name="Bharti A.K."/>
            <person name="Murray J.D."/>
            <person name="Naoumkina M.A."/>
            <person name="Rosen B."/>
            <person name="Silverstein K.A."/>
            <person name="Tang H."/>
            <person name="Rombauts S."/>
            <person name="Zhao P.X."/>
            <person name="Zhou P."/>
            <person name="Barbe V."/>
            <person name="Bardou P."/>
            <person name="Bechner M."/>
            <person name="Bellec A."/>
            <person name="Berger A."/>
            <person name="Berges H."/>
            <person name="Bidwell S."/>
            <person name="Bisseling T."/>
            <person name="Choisne N."/>
            <person name="Couloux A."/>
            <person name="Denny R."/>
            <person name="Deshpande S."/>
            <person name="Dai X."/>
            <person name="Doyle J.J."/>
            <person name="Dudez A.M."/>
            <person name="Farmer A.D."/>
            <person name="Fouteau S."/>
            <person name="Franken C."/>
            <person name="Gibelin C."/>
            <person name="Gish J."/>
            <person name="Goldstein S."/>
            <person name="Gonzalez A.J."/>
            <person name="Green P.J."/>
            <person name="Hallab A."/>
            <person name="Hartog M."/>
            <person name="Hua A."/>
            <person name="Humphray S.J."/>
            <person name="Jeong D.H."/>
            <person name="Jing Y."/>
            <person name="Jocker A."/>
            <person name="Kenton S.M."/>
            <person name="Kim D.J."/>
            <person name="Klee K."/>
            <person name="Lai H."/>
            <person name="Lang C."/>
            <person name="Lin S."/>
            <person name="Macmil S.L."/>
            <person name="Magdelenat G."/>
            <person name="Matthews L."/>
            <person name="McCorrison J."/>
            <person name="Monaghan E.L."/>
            <person name="Mun J.H."/>
            <person name="Najar F.Z."/>
            <person name="Nicholson C."/>
            <person name="Noirot C."/>
            <person name="O'Bleness M."/>
            <person name="Paule C.R."/>
            <person name="Poulain J."/>
            <person name="Prion F."/>
            <person name="Qin B."/>
            <person name="Qu C."/>
            <person name="Retzel E.F."/>
            <person name="Riddle C."/>
            <person name="Sallet E."/>
            <person name="Samain S."/>
            <person name="Samson N."/>
            <person name="Sanders I."/>
            <person name="Saurat O."/>
            <person name="Scarpelli C."/>
            <person name="Schiex T."/>
            <person name="Segurens B."/>
            <person name="Severin A.J."/>
            <person name="Sherrier D.J."/>
            <person name="Shi R."/>
            <person name="Sims S."/>
            <person name="Singer S.R."/>
            <person name="Sinharoy S."/>
            <person name="Sterck L."/>
            <person name="Viollet A."/>
            <person name="Wang B.B."/>
            <person name="Wang K."/>
            <person name="Wang M."/>
            <person name="Wang X."/>
            <person name="Warfsmann J."/>
            <person name="Weissenbach J."/>
            <person name="White D.D."/>
            <person name="White J.D."/>
            <person name="Wiley G.B."/>
            <person name="Wincker P."/>
            <person name="Xing Y."/>
            <person name="Yang L."/>
            <person name="Yao Z."/>
            <person name="Ying F."/>
            <person name="Zhai J."/>
            <person name="Zhou L."/>
            <person name="Zuber A."/>
            <person name="Denarie J."/>
            <person name="Dixon R.A."/>
            <person name="May G.D."/>
            <person name="Schwartz D.C."/>
            <person name="Rogers J."/>
            <person name="Quetier F."/>
            <person name="Town C.D."/>
            <person name="Roe B.A."/>
        </authorList>
    </citation>
    <scope>NUCLEOTIDE SEQUENCE [LARGE SCALE GENOMIC DNA]</scope>
    <source>
        <strain evidence="2">A17</strain>
        <strain evidence="3 4">cv. Jemalong A17</strain>
    </source>
</reference>
<proteinExistence type="predicted"/>
<dbReference type="SUPFAM" id="SSF81383">
    <property type="entry name" value="F-box domain"/>
    <property type="match status" value="1"/>
</dbReference>
<reference evidence="2 4" key="2">
    <citation type="journal article" date="2014" name="BMC Genomics">
        <title>An improved genome release (version Mt4.0) for the model legume Medicago truncatula.</title>
        <authorList>
            <person name="Tang H."/>
            <person name="Krishnakumar V."/>
            <person name="Bidwell S."/>
            <person name="Rosen B."/>
            <person name="Chan A."/>
            <person name="Zhou S."/>
            <person name="Gentzbittel L."/>
            <person name="Childs K.L."/>
            <person name="Yandell M."/>
            <person name="Gundlach H."/>
            <person name="Mayer K.F."/>
            <person name="Schwartz D.C."/>
            <person name="Town C.D."/>
        </authorList>
    </citation>
    <scope>GENOME REANNOTATION</scope>
    <source>
        <strain evidence="3 4">cv. Jemalong A17</strain>
    </source>
</reference>
<evidence type="ECO:0000313" key="3">
    <source>
        <dbReference type="EnsemblPlants" id="AES63235"/>
    </source>
</evidence>
<dbReference type="EnsemblPlants" id="AES63235">
    <property type="protein sequence ID" value="AES63235"/>
    <property type="gene ID" value="MTR_2g006360"/>
</dbReference>
<dbReference type="InterPro" id="IPR036047">
    <property type="entry name" value="F-box-like_dom_sf"/>
</dbReference>
<evidence type="ECO:0000313" key="4">
    <source>
        <dbReference type="Proteomes" id="UP000002051"/>
    </source>
</evidence>
<evidence type="ECO:0000313" key="2">
    <source>
        <dbReference type="EMBL" id="AES63235.1"/>
    </source>
</evidence>
<reference evidence="3" key="3">
    <citation type="submission" date="2015-04" db="UniProtKB">
        <authorList>
            <consortium name="EnsemblPlants"/>
        </authorList>
    </citation>
    <scope>IDENTIFICATION</scope>
    <source>
        <strain evidence="3">cv. Jemalong A17</strain>
    </source>
</reference>
<dbReference type="Proteomes" id="UP000002051">
    <property type="component" value="Chromosome 2"/>
</dbReference>
<dbReference type="NCBIfam" id="TIGR01640">
    <property type="entry name" value="F_box_assoc_1"/>
    <property type="match status" value="1"/>
</dbReference>
<protein>
    <submittedName>
        <fullName evidence="2">F-box protein interaction domain protein</fullName>
    </submittedName>
</protein>
<dbReference type="EMBL" id="CM001218">
    <property type="protein sequence ID" value="AES63235.1"/>
    <property type="molecule type" value="Genomic_DNA"/>
</dbReference>
<dbReference type="PANTHER" id="PTHR31672:SF13">
    <property type="entry name" value="F-BOX PROTEIN CPR30-LIKE"/>
    <property type="match status" value="1"/>
</dbReference>
<dbReference type="PaxDb" id="3880-AES63235"/>
<organism evidence="2 4">
    <name type="scientific">Medicago truncatula</name>
    <name type="common">Barrel medic</name>
    <name type="synonym">Medicago tribuloides</name>
    <dbReference type="NCBI Taxonomy" id="3880"/>
    <lineage>
        <taxon>Eukaryota</taxon>
        <taxon>Viridiplantae</taxon>
        <taxon>Streptophyta</taxon>
        <taxon>Embryophyta</taxon>
        <taxon>Tracheophyta</taxon>
        <taxon>Spermatophyta</taxon>
        <taxon>Magnoliopsida</taxon>
        <taxon>eudicotyledons</taxon>
        <taxon>Gunneridae</taxon>
        <taxon>Pentapetalae</taxon>
        <taxon>rosids</taxon>
        <taxon>fabids</taxon>
        <taxon>Fabales</taxon>
        <taxon>Fabaceae</taxon>
        <taxon>Papilionoideae</taxon>
        <taxon>50 kb inversion clade</taxon>
        <taxon>NPAAA clade</taxon>
        <taxon>Hologalegina</taxon>
        <taxon>IRL clade</taxon>
        <taxon>Trifolieae</taxon>
        <taxon>Medicago</taxon>
    </lineage>
</organism>
<sequence length="364" mass="41929">MGNCRSKSKPKYDPKAAATRKVILHPELISKPQYDPNAAAAAKVILLPELILEVLSFLPVEYLMRMKCVCKSWNTLISDPTFIKMHFNHTFRLLENCPKLLSYDLPYFDMLVGSCVGNNYRKTFFYFCNPATTKISNKLGFFEEGLKDTVPNFFNFAFGYDDSTDTYKVVAFRPGGTEVRVFNLGDNYFWRDIQNSPGVPFSKMNSGVYLSGCIHCIGQIFIISLDLRTETYTELMLPSGLNEVPREAPILRVLKNCLCFSHDFEGTHLIIWQMIEYGVKESWTQLLKISYEVLQNIHHNLETGHYSYCLPLYLSDTLVFANDSEEHAILYNMRDNSVERTSITIPKSLWMEAKDYVESLVWYS</sequence>
<dbReference type="InterPro" id="IPR001810">
    <property type="entry name" value="F-box_dom"/>
</dbReference>